<protein>
    <recommendedName>
        <fullName evidence="3">SAF domain-containing protein</fullName>
    </recommendedName>
</protein>
<dbReference type="Proteomes" id="UP000199137">
    <property type="component" value="Unassembled WGS sequence"/>
</dbReference>
<evidence type="ECO:0000256" key="2">
    <source>
        <dbReference type="SAM" id="Phobius"/>
    </source>
</evidence>
<evidence type="ECO:0000313" key="4">
    <source>
        <dbReference type="EMBL" id="SFO05425.1"/>
    </source>
</evidence>
<feature type="domain" description="SAF" evidence="3">
    <location>
        <begin position="70"/>
        <end position="133"/>
    </location>
</feature>
<feature type="transmembrane region" description="Helical" evidence="2">
    <location>
        <begin position="42"/>
        <end position="62"/>
    </location>
</feature>
<dbReference type="EMBL" id="FOWC01000001">
    <property type="protein sequence ID" value="SFO05425.1"/>
    <property type="molecule type" value="Genomic_DNA"/>
</dbReference>
<accession>A0A1I5E1N9</accession>
<gene>
    <name evidence="4" type="ORF">SAMN05421854_101449</name>
</gene>
<evidence type="ECO:0000313" key="5">
    <source>
        <dbReference type="Proteomes" id="UP000199137"/>
    </source>
</evidence>
<dbReference type="RefSeq" id="WP_244287015.1">
    <property type="nucleotide sequence ID" value="NZ_FOWC01000001.1"/>
</dbReference>
<sequence length="239" mass="23535">MTGTDTPARGHNATGEPRPVSWLDRSGSPSTSAPRRGRRRRLPHLVAGVLLVVLCVGGAVWWTTSTQDRVPMLALAEPVALGHVLTPADLRSIDVSAAPGVALIPADQAASVVGRPMATSLGPGALLTPDAVGGAAIPAAGRAVVAVGVKPGQFPPELAAGTPVSVVVTAATAAGTSTATAQGQGPGTSWRATVVGVAPAGTDQTTVVSLDLDTGSAAQLAQVPAGQLALVMQPAGGGR</sequence>
<feature type="compositionally biased region" description="Low complexity" evidence="1">
    <location>
        <begin position="25"/>
        <end position="34"/>
    </location>
</feature>
<feature type="region of interest" description="Disordered" evidence="1">
    <location>
        <begin position="1"/>
        <end position="38"/>
    </location>
</feature>
<dbReference type="CDD" id="cd11614">
    <property type="entry name" value="SAF_CpaB_FlgA_like"/>
    <property type="match status" value="1"/>
</dbReference>
<name>A0A1I5E1N9_9PSEU</name>
<dbReference type="SMART" id="SM00858">
    <property type="entry name" value="SAF"/>
    <property type="match status" value="1"/>
</dbReference>
<proteinExistence type="predicted"/>
<keyword evidence="2" id="KW-0812">Transmembrane</keyword>
<dbReference type="STRING" id="112413.SAMN05421854_101449"/>
<dbReference type="AlphaFoldDB" id="A0A1I5E1N9"/>
<keyword evidence="2" id="KW-0472">Membrane</keyword>
<evidence type="ECO:0000259" key="3">
    <source>
        <dbReference type="SMART" id="SM00858"/>
    </source>
</evidence>
<reference evidence="4 5" key="1">
    <citation type="submission" date="2016-10" db="EMBL/GenBank/DDBJ databases">
        <authorList>
            <person name="de Groot N.N."/>
        </authorList>
    </citation>
    <scope>NUCLEOTIDE SEQUENCE [LARGE SCALE GENOMIC DNA]</scope>
    <source>
        <strain evidence="4 5">DSM 44637</strain>
    </source>
</reference>
<organism evidence="4 5">
    <name type="scientific">Amycolatopsis rubida</name>
    <dbReference type="NCBI Taxonomy" id="112413"/>
    <lineage>
        <taxon>Bacteria</taxon>
        <taxon>Bacillati</taxon>
        <taxon>Actinomycetota</taxon>
        <taxon>Actinomycetes</taxon>
        <taxon>Pseudonocardiales</taxon>
        <taxon>Pseudonocardiaceae</taxon>
        <taxon>Amycolatopsis</taxon>
    </lineage>
</organism>
<dbReference type="Pfam" id="PF08666">
    <property type="entry name" value="SAF"/>
    <property type="match status" value="1"/>
</dbReference>
<dbReference type="InterPro" id="IPR013974">
    <property type="entry name" value="SAF"/>
</dbReference>
<keyword evidence="2" id="KW-1133">Transmembrane helix</keyword>
<evidence type="ECO:0000256" key="1">
    <source>
        <dbReference type="SAM" id="MobiDB-lite"/>
    </source>
</evidence>